<keyword evidence="2" id="KW-0813">Transport</keyword>
<dbReference type="GO" id="GO:0022857">
    <property type="term" value="F:transmembrane transporter activity"/>
    <property type="evidence" value="ECO:0007669"/>
    <property type="project" value="InterPro"/>
</dbReference>
<feature type="transmembrane region" description="Helical" evidence="6">
    <location>
        <begin position="155"/>
        <end position="176"/>
    </location>
</feature>
<dbReference type="InterPro" id="IPR020846">
    <property type="entry name" value="MFS_dom"/>
</dbReference>
<accession>A0A2A4X8W0</accession>
<comment type="subcellular location">
    <subcellularLocation>
        <location evidence="1">Membrane</location>
        <topology evidence="1">Multi-pass membrane protein</topology>
    </subcellularLocation>
</comment>
<evidence type="ECO:0000259" key="7">
    <source>
        <dbReference type="PROSITE" id="PS50850"/>
    </source>
</evidence>
<reference evidence="9" key="1">
    <citation type="submission" date="2017-08" db="EMBL/GenBank/DDBJ databases">
        <title>A dynamic microbial community with high functional redundancy inhabits the cold, oxic subseafloor aquifer.</title>
        <authorList>
            <person name="Tully B.J."/>
            <person name="Wheat C.G."/>
            <person name="Glazer B.T."/>
            <person name="Huber J.A."/>
        </authorList>
    </citation>
    <scope>NUCLEOTIDE SEQUENCE [LARGE SCALE GENOMIC DNA]</scope>
</reference>
<dbReference type="SUPFAM" id="SSF103473">
    <property type="entry name" value="MFS general substrate transporter"/>
    <property type="match status" value="1"/>
</dbReference>
<feature type="transmembrane region" description="Helical" evidence="6">
    <location>
        <begin position="332"/>
        <end position="349"/>
    </location>
</feature>
<feature type="transmembrane region" description="Helical" evidence="6">
    <location>
        <begin position="67"/>
        <end position="85"/>
    </location>
</feature>
<evidence type="ECO:0000313" key="9">
    <source>
        <dbReference type="Proteomes" id="UP000218767"/>
    </source>
</evidence>
<dbReference type="InterPro" id="IPR011701">
    <property type="entry name" value="MFS"/>
</dbReference>
<feature type="transmembrane region" description="Helical" evidence="6">
    <location>
        <begin position="306"/>
        <end position="326"/>
    </location>
</feature>
<gene>
    <name evidence="8" type="ORF">COB20_05855</name>
</gene>
<keyword evidence="3 6" id="KW-0812">Transmembrane</keyword>
<dbReference type="InterPro" id="IPR044770">
    <property type="entry name" value="MFS_spinster-like"/>
</dbReference>
<organism evidence="8 9">
    <name type="scientific">SAR86 cluster bacterium</name>
    <dbReference type="NCBI Taxonomy" id="2030880"/>
    <lineage>
        <taxon>Bacteria</taxon>
        <taxon>Pseudomonadati</taxon>
        <taxon>Pseudomonadota</taxon>
        <taxon>Gammaproteobacteria</taxon>
        <taxon>SAR86 cluster</taxon>
    </lineage>
</organism>
<evidence type="ECO:0000256" key="6">
    <source>
        <dbReference type="SAM" id="Phobius"/>
    </source>
</evidence>
<sequence length="439" mass="47901">MTDRTDGSTTPPVVPQVNPYASSRTRNYALVVLTLVYTFNFIDRQLLSILQESIKVDLSLSDSQLGLLTGFAFAMFYVTAGIPIARFADRSNRRNIVAVSVGLWSAMTAVSGLAQNYAQLLAARVGVGVGEAGGSPPSHSIVSDIFPPEKRASALAFYSTGVNLGILFGFLFGGWLNEFFGWRIAFMVVGIPGILLAILVRTTVREPIRGLMENRTASEVQVPFWEVITLLWKRKTFRHMAFACGLNAFAGYGTVNWLASFFIRSHEMSTGELGTWLALSTGLFGAIGVLLGGMLGDKLGKHDKRWYQWIPGLATITVVPFILIVLLTGNTYVALVCAFIPGLLQNVYLGNSIATTHNLVGLRWRSTASAILFLVINIIGLGLGPFAVGFLSDMLEPSMGIESLRYSMAILLPSVMVWSSIHFYLASRTLREDLKLAPE</sequence>
<proteinExistence type="predicted"/>
<dbReference type="PANTHER" id="PTHR23505">
    <property type="entry name" value="SPINSTER"/>
    <property type="match status" value="1"/>
</dbReference>
<dbReference type="Proteomes" id="UP000218767">
    <property type="component" value="Unassembled WGS sequence"/>
</dbReference>
<comment type="caution">
    <text evidence="8">The sequence shown here is derived from an EMBL/GenBank/DDBJ whole genome shotgun (WGS) entry which is preliminary data.</text>
</comment>
<feature type="domain" description="Major facilitator superfamily (MFS) profile" evidence="7">
    <location>
        <begin position="29"/>
        <end position="431"/>
    </location>
</feature>
<keyword evidence="4 6" id="KW-1133">Transmembrane helix</keyword>
<feature type="transmembrane region" description="Helical" evidence="6">
    <location>
        <begin position="240"/>
        <end position="263"/>
    </location>
</feature>
<evidence type="ECO:0000256" key="3">
    <source>
        <dbReference type="ARBA" id="ARBA00022692"/>
    </source>
</evidence>
<evidence type="ECO:0000256" key="2">
    <source>
        <dbReference type="ARBA" id="ARBA00022448"/>
    </source>
</evidence>
<evidence type="ECO:0000256" key="1">
    <source>
        <dbReference type="ARBA" id="ARBA00004141"/>
    </source>
</evidence>
<name>A0A2A4X8W0_9GAMM</name>
<dbReference type="AlphaFoldDB" id="A0A2A4X8W0"/>
<dbReference type="Pfam" id="PF07690">
    <property type="entry name" value="MFS_1"/>
    <property type="match status" value="1"/>
</dbReference>
<keyword evidence="5 6" id="KW-0472">Membrane</keyword>
<dbReference type="InterPro" id="IPR036259">
    <property type="entry name" value="MFS_trans_sf"/>
</dbReference>
<dbReference type="PANTHER" id="PTHR23505:SF79">
    <property type="entry name" value="PROTEIN SPINSTER"/>
    <property type="match status" value="1"/>
</dbReference>
<feature type="transmembrane region" description="Helical" evidence="6">
    <location>
        <begin position="275"/>
        <end position="294"/>
    </location>
</feature>
<dbReference type="GO" id="GO:0016020">
    <property type="term" value="C:membrane"/>
    <property type="evidence" value="ECO:0007669"/>
    <property type="project" value="UniProtKB-SubCell"/>
</dbReference>
<feature type="transmembrane region" description="Helical" evidence="6">
    <location>
        <begin position="404"/>
        <end position="425"/>
    </location>
</feature>
<feature type="transmembrane region" description="Helical" evidence="6">
    <location>
        <begin position="28"/>
        <end position="47"/>
    </location>
</feature>
<evidence type="ECO:0000256" key="5">
    <source>
        <dbReference type="ARBA" id="ARBA00023136"/>
    </source>
</evidence>
<evidence type="ECO:0000256" key="4">
    <source>
        <dbReference type="ARBA" id="ARBA00022989"/>
    </source>
</evidence>
<feature type="transmembrane region" description="Helical" evidence="6">
    <location>
        <begin position="182"/>
        <end position="200"/>
    </location>
</feature>
<dbReference type="Gene3D" id="1.20.1250.20">
    <property type="entry name" value="MFS general substrate transporter like domains"/>
    <property type="match status" value="1"/>
</dbReference>
<dbReference type="EMBL" id="NVUL01000024">
    <property type="protein sequence ID" value="PCI78934.1"/>
    <property type="molecule type" value="Genomic_DNA"/>
</dbReference>
<dbReference type="PROSITE" id="PS50850">
    <property type="entry name" value="MFS"/>
    <property type="match status" value="1"/>
</dbReference>
<evidence type="ECO:0000313" key="8">
    <source>
        <dbReference type="EMBL" id="PCI78934.1"/>
    </source>
</evidence>
<dbReference type="CDD" id="cd17328">
    <property type="entry name" value="MFS_spinster_like"/>
    <property type="match status" value="1"/>
</dbReference>
<protein>
    <submittedName>
        <fullName evidence="8">MFS transporter</fullName>
    </submittedName>
</protein>
<feature type="transmembrane region" description="Helical" evidence="6">
    <location>
        <begin position="370"/>
        <end position="392"/>
    </location>
</feature>